<keyword evidence="3" id="KW-1185">Reference proteome</keyword>
<dbReference type="CDD" id="cd06583">
    <property type="entry name" value="PGRP"/>
    <property type="match status" value="1"/>
</dbReference>
<sequence length="262" mass="29122">MITKGKFLLLDCAEFRSWLSKQKITRVINKLQVHHTASPNYTTRKMLKGIATQDHFACLEGMRDYHINTNGWSATGQNITVFEDGKIAISLDRDLNKVPAGMAGANTGMLCVEIIGNFDKGVDKITVAQKQAVIHLYACLVERLKIPIDTDHIVYHAWYTSKGVRLNDYTQGKSSKSCPGTNFWGDGNTIASAKKSFLPMIKDELECLGKEELKMKKEDTNAIIDKYLKPAWGAAKTAADKQEIGRLADELRVASGQKKQNG</sequence>
<protein>
    <recommendedName>
        <fullName evidence="1">N-acetylmuramoyl-L-alanine amidase domain-containing protein</fullName>
    </recommendedName>
</protein>
<dbReference type="Gene3D" id="3.40.80.10">
    <property type="entry name" value="Peptidoglycan recognition protein-like"/>
    <property type="match status" value="1"/>
</dbReference>
<feature type="domain" description="N-acetylmuramoyl-L-alanine amidase" evidence="1">
    <location>
        <begin position="27"/>
        <end position="180"/>
    </location>
</feature>
<dbReference type="GO" id="GO:0008745">
    <property type="term" value="F:N-acetylmuramoyl-L-alanine amidase activity"/>
    <property type="evidence" value="ECO:0007669"/>
    <property type="project" value="InterPro"/>
</dbReference>
<dbReference type="AlphaFoldDB" id="A0A168P9H4"/>
<dbReference type="Proteomes" id="UP000077355">
    <property type="component" value="Unassembled WGS sequence"/>
</dbReference>
<reference evidence="2 3" key="1">
    <citation type="submission" date="2016-03" db="EMBL/GenBank/DDBJ databases">
        <title>Draft genome sequence of Paenibacillus antarcticus CECT 5836.</title>
        <authorList>
            <person name="Shin S.-K."/>
            <person name="Yi H."/>
        </authorList>
    </citation>
    <scope>NUCLEOTIDE SEQUENCE [LARGE SCALE GENOMIC DNA]</scope>
    <source>
        <strain evidence="2 3">CECT 5836</strain>
    </source>
</reference>
<evidence type="ECO:0000259" key="1">
    <source>
        <dbReference type="Pfam" id="PF01510"/>
    </source>
</evidence>
<dbReference type="GO" id="GO:0009253">
    <property type="term" value="P:peptidoglycan catabolic process"/>
    <property type="evidence" value="ECO:0007669"/>
    <property type="project" value="InterPro"/>
</dbReference>
<dbReference type="InterPro" id="IPR036505">
    <property type="entry name" value="Amidase/PGRP_sf"/>
</dbReference>
<proteinExistence type="predicted"/>
<comment type="caution">
    <text evidence="2">The sequence shown here is derived from an EMBL/GenBank/DDBJ whole genome shotgun (WGS) entry which is preliminary data.</text>
</comment>
<name>A0A168P9H4_9BACL</name>
<dbReference type="InterPro" id="IPR002502">
    <property type="entry name" value="Amidase_domain"/>
</dbReference>
<dbReference type="EMBL" id="LVJI01000015">
    <property type="protein sequence ID" value="OAB46531.1"/>
    <property type="molecule type" value="Genomic_DNA"/>
</dbReference>
<accession>A0A168P9H4</accession>
<dbReference type="SUPFAM" id="SSF55846">
    <property type="entry name" value="N-acetylmuramoyl-L-alanine amidase-like"/>
    <property type="match status" value="1"/>
</dbReference>
<dbReference type="Pfam" id="PF01510">
    <property type="entry name" value="Amidase_2"/>
    <property type="match status" value="1"/>
</dbReference>
<evidence type="ECO:0000313" key="2">
    <source>
        <dbReference type="EMBL" id="OAB46531.1"/>
    </source>
</evidence>
<dbReference type="RefSeq" id="WP_068649418.1">
    <property type="nucleotide sequence ID" value="NZ_CP043611.1"/>
</dbReference>
<evidence type="ECO:0000313" key="3">
    <source>
        <dbReference type="Proteomes" id="UP000077355"/>
    </source>
</evidence>
<gene>
    <name evidence="2" type="ORF">PBAT_10960</name>
</gene>
<organism evidence="2 3">
    <name type="scientific">Paenibacillus antarcticus</name>
    <dbReference type="NCBI Taxonomy" id="253703"/>
    <lineage>
        <taxon>Bacteria</taxon>
        <taxon>Bacillati</taxon>
        <taxon>Bacillota</taxon>
        <taxon>Bacilli</taxon>
        <taxon>Bacillales</taxon>
        <taxon>Paenibacillaceae</taxon>
        <taxon>Paenibacillus</taxon>
    </lineage>
</organism>